<feature type="transmembrane region" description="Helical" evidence="5">
    <location>
        <begin position="223"/>
        <end position="246"/>
    </location>
</feature>
<evidence type="ECO:0000313" key="8">
    <source>
        <dbReference type="EMBL" id="PXV91131.1"/>
    </source>
</evidence>
<dbReference type="Gene3D" id="3.90.550.10">
    <property type="entry name" value="Spore Coat Polysaccharide Biosynthesis Protein SpsA, Chain A"/>
    <property type="match status" value="1"/>
</dbReference>
<keyword evidence="2 5" id="KW-0812">Transmembrane</keyword>
<dbReference type="Proteomes" id="UP000247523">
    <property type="component" value="Unassembled WGS sequence"/>
</dbReference>
<reference evidence="9 10" key="1">
    <citation type="journal article" date="2017" name="Genome Announc.">
        <title>Draft Genome Sequence of a Sporulating and Motile Strain of Lachnotalea glycerini Isolated from Water in Quebec City, Canada.</title>
        <authorList>
            <person name="Maheux A.F."/>
            <person name="Boudreau D.K."/>
            <person name="Berube E."/>
            <person name="Boissinot M."/>
            <person name="Raymond F."/>
            <person name="Brodeur S."/>
            <person name="Corbeil J."/>
            <person name="Isabel S."/>
            <person name="Omar R.F."/>
            <person name="Bergeron M.G."/>
        </authorList>
    </citation>
    <scope>NUCLEOTIDE SEQUENCE [LARGE SCALE GENOMIC DNA]</scope>
    <source>
        <strain evidence="9 10">CCRI-19302</strain>
    </source>
</reference>
<dbReference type="PANTHER" id="PTHR10859:SF114">
    <property type="entry name" value="DOLICHOL-PHOSPHATE MANNOSYLTRANSFERASE"/>
    <property type="match status" value="1"/>
</dbReference>
<reference evidence="9" key="3">
    <citation type="submission" date="2018-07" db="EMBL/GenBank/DDBJ databases">
        <authorList>
            <person name="Quirk P.G."/>
            <person name="Krulwich T.A."/>
        </authorList>
    </citation>
    <scope>NUCLEOTIDE SEQUENCE</scope>
    <source>
        <strain evidence="9">CCRI-19302</strain>
    </source>
</reference>
<dbReference type="SUPFAM" id="SSF53448">
    <property type="entry name" value="Nucleotide-diphospho-sugar transferases"/>
    <property type="match status" value="1"/>
</dbReference>
<organism evidence="8 11">
    <name type="scientific">Lachnotalea glycerini</name>
    <dbReference type="NCBI Taxonomy" id="1763509"/>
    <lineage>
        <taxon>Bacteria</taxon>
        <taxon>Bacillati</taxon>
        <taxon>Bacillota</taxon>
        <taxon>Clostridia</taxon>
        <taxon>Lachnospirales</taxon>
        <taxon>Lachnospiraceae</taxon>
        <taxon>Lachnotalea</taxon>
    </lineage>
</organism>
<keyword evidence="10" id="KW-1185">Reference proteome</keyword>
<dbReference type="PANTHER" id="PTHR10859">
    <property type="entry name" value="GLYCOSYL TRANSFERASE"/>
    <property type="match status" value="1"/>
</dbReference>
<dbReference type="GO" id="GO:0000271">
    <property type="term" value="P:polysaccharide biosynthetic process"/>
    <property type="evidence" value="ECO:0007669"/>
    <property type="project" value="InterPro"/>
</dbReference>
<feature type="domain" description="Glycosyltransferase 2-like" evidence="6">
    <location>
        <begin position="3"/>
        <end position="118"/>
    </location>
</feature>
<proteinExistence type="predicted"/>
<dbReference type="Pfam" id="PF00535">
    <property type="entry name" value="Glycos_transf_2"/>
    <property type="match status" value="1"/>
</dbReference>
<sequence length="350" mass="39594">MVIVIPAYEPDHHLVKMVENLIYYTNYPIVIVNDGSSEDKKVIFDRLRSFVDVINHPANLGKGEAMKTGLKYIQKQFPFEDGVVFIDADGQHSIEDMEKVIEAFYLNQGALIIGSREFTGKIPIKSLIGNKITRLIFKILSKVAVSDTQTGLRAVSTKYIPMLLEIEGERYEYEMNMLLTFAKEKIKIAEVSIETIYEDSSNSTSHFRAVKDSIRIYSVIFKFMTSSAVSALLDYVLFIFLISLFAGIQSSLSVIVCNIFARVVSAITNYNLNKKCVFKSNNDNRSYGIKYAVLAIGILCANSLILYVLTNLMFIPAAIAKIVTEILLFFVSFLIQQRFIFTRKVNQQSI</sequence>
<evidence type="ECO:0000256" key="1">
    <source>
        <dbReference type="ARBA" id="ARBA00004141"/>
    </source>
</evidence>
<keyword evidence="4 5" id="KW-0472">Membrane</keyword>
<feature type="transmembrane region" description="Helical" evidence="5">
    <location>
        <begin position="315"/>
        <end position="335"/>
    </location>
</feature>
<dbReference type="EMBL" id="NOKA02000020">
    <property type="protein sequence ID" value="RDY31163.1"/>
    <property type="molecule type" value="Genomic_DNA"/>
</dbReference>
<reference evidence="8 11" key="2">
    <citation type="submission" date="2018-05" db="EMBL/GenBank/DDBJ databases">
        <title>Genomic Encyclopedia of Type Strains, Phase IV (KMG-IV): sequencing the most valuable type-strain genomes for metagenomic binning, comparative biology and taxonomic classification.</title>
        <authorList>
            <person name="Goeker M."/>
        </authorList>
    </citation>
    <scope>NUCLEOTIDE SEQUENCE [LARGE SCALE GENOMIC DNA]</scope>
    <source>
        <strain evidence="8 11">DSM 28816</strain>
    </source>
</reference>
<accession>A0A318EMH7</accession>
<dbReference type="GO" id="GO:0016020">
    <property type="term" value="C:membrane"/>
    <property type="evidence" value="ECO:0007669"/>
    <property type="project" value="UniProtKB-SubCell"/>
</dbReference>
<dbReference type="Proteomes" id="UP000216411">
    <property type="component" value="Unassembled WGS sequence"/>
</dbReference>
<dbReference type="Pfam" id="PF04138">
    <property type="entry name" value="GtrA_DPMS_TM"/>
    <property type="match status" value="1"/>
</dbReference>
<dbReference type="OrthoDB" id="9810303at2"/>
<protein>
    <submittedName>
        <fullName evidence="8 9">Glycosyltransferase</fullName>
    </submittedName>
</protein>
<evidence type="ECO:0000259" key="7">
    <source>
        <dbReference type="Pfam" id="PF04138"/>
    </source>
</evidence>
<evidence type="ECO:0000256" key="4">
    <source>
        <dbReference type="ARBA" id="ARBA00023136"/>
    </source>
</evidence>
<dbReference type="InterPro" id="IPR029044">
    <property type="entry name" value="Nucleotide-diphossugar_trans"/>
</dbReference>
<evidence type="ECO:0000256" key="3">
    <source>
        <dbReference type="ARBA" id="ARBA00022989"/>
    </source>
</evidence>
<dbReference type="RefSeq" id="WP_110291007.1">
    <property type="nucleotide sequence ID" value="NZ_NOKA02000020.1"/>
</dbReference>
<keyword evidence="3 5" id="KW-1133">Transmembrane helix</keyword>
<feature type="domain" description="GtrA/DPMS transmembrane" evidence="7">
    <location>
        <begin position="222"/>
        <end position="341"/>
    </location>
</feature>
<feature type="transmembrane region" description="Helical" evidence="5">
    <location>
        <begin position="291"/>
        <end position="309"/>
    </location>
</feature>
<comment type="subcellular location">
    <subcellularLocation>
        <location evidence="1">Membrane</location>
        <topology evidence="1">Multi-pass membrane protein</topology>
    </subcellularLocation>
</comment>
<feature type="transmembrane region" description="Helical" evidence="5">
    <location>
        <begin position="252"/>
        <end position="270"/>
    </location>
</feature>
<dbReference type="EMBL" id="QICS01000004">
    <property type="protein sequence ID" value="PXV91131.1"/>
    <property type="molecule type" value="Genomic_DNA"/>
</dbReference>
<dbReference type="AlphaFoldDB" id="A0A318EMH7"/>
<gene>
    <name evidence="8" type="ORF">C8E03_104139</name>
    <name evidence="9" type="ORF">CG710_010790</name>
</gene>
<dbReference type="GO" id="GO:0016740">
    <property type="term" value="F:transferase activity"/>
    <property type="evidence" value="ECO:0007669"/>
    <property type="project" value="UniProtKB-KW"/>
</dbReference>
<dbReference type="CDD" id="cd04179">
    <property type="entry name" value="DPM_DPG-synthase_like"/>
    <property type="match status" value="1"/>
</dbReference>
<evidence type="ECO:0000313" key="11">
    <source>
        <dbReference type="Proteomes" id="UP000247523"/>
    </source>
</evidence>
<evidence type="ECO:0000259" key="6">
    <source>
        <dbReference type="Pfam" id="PF00535"/>
    </source>
</evidence>
<keyword evidence="8" id="KW-0808">Transferase</keyword>
<dbReference type="InterPro" id="IPR001173">
    <property type="entry name" value="Glyco_trans_2-like"/>
</dbReference>
<evidence type="ECO:0000313" key="10">
    <source>
        <dbReference type="Proteomes" id="UP000216411"/>
    </source>
</evidence>
<name>A0A318EMH7_9FIRM</name>
<evidence type="ECO:0000256" key="2">
    <source>
        <dbReference type="ARBA" id="ARBA00022692"/>
    </source>
</evidence>
<comment type="caution">
    <text evidence="8">The sequence shown here is derived from an EMBL/GenBank/DDBJ whole genome shotgun (WGS) entry which is preliminary data.</text>
</comment>
<dbReference type="InterPro" id="IPR007267">
    <property type="entry name" value="GtrA_DPMS_TM"/>
</dbReference>
<dbReference type="GO" id="GO:0006487">
    <property type="term" value="P:protein N-linked glycosylation"/>
    <property type="evidence" value="ECO:0007669"/>
    <property type="project" value="TreeGrafter"/>
</dbReference>
<evidence type="ECO:0000256" key="5">
    <source>
        <dbReference type="SAM" id="Phobius"/>
    </source>
</evidence>
<evidence type="ECO:0000313" key="9">
    <source>
        <dbReference type="EMBL" id="RDY31163.1"/>
    </source>
</evidence>